<comment type="caution">
    <text evidence="2">The sequence shown here is derived from an EMBL/GenBank/DDBJ whole genome shotgun (WGS) entry which is preliminary data.</text>
</comment>
<name>A0ABY2GTZ1_9HYPO</name>
<accession>A0ABY2GTZ1</accession>
<keyword evidence="3" id="KW-1185">Reference proteome</keyword>
<evidence type="ECO:0000256" key="1">
    <source>
        <dbReference type="SAM" id="MobiDB-lite"/>
    </source>
</evidence>
<sequence length="123" mass="13282">MSSRSANFYGNSRFIIYDNVLISRSHLSAHHPSRGPVELSHILMKSRDNGTRSAQSATFGGIPDSPTYALDRFAVGQPQSRPPPGLGHTGAETKAVAEAEARASALIRSFDTRFSNASQLPQK</sequence>
<evidence type="ECO:0000313" key="3">
    <source>
        <dbReference type="Proteomes" id="UP001642720"/>
    </source>
</evidence>
<dbReference type="RefSeq" id="XP_073554891.1">
    <property type="nucleotide sequence ID" value="XM_073706572.1"/>
</dbReference>
<dbReference type="GeneID" id="300581022"/>
<reference evidence="2 3" key="1">
    <citation type="submission" date="2018-01" db="EMBL/GenBank/DDBJ databases">
        <title>Genome characterization of the sugarcane-associated fungus Trichoderma ghanense CCMA-1212 and their application in lignocelulose bioconversion.</title>
        <authorList>
            <person name="Steindorff A.S."/>
            <person name="Mendes T.D."/>
            <person name="Vilela E.S.D."/>
            <person name="Rodrigues D.S."/>
            <person name="Formighieri E.F."/>
            <person name="Melo I.S."/>
            <person name="Favaro L.C.L."/>
        </authorList>
    </citation>
    <scope>NUCLEOTIDE SEQUENCE [LARGE SCALE GENOMIC DNA]</scope>
    <source>
        <strain evidence="2 3">CCMA-1212</strain>
    </source>
</reference>
<feature type="region of interest" description="Disordered" evidence="1">
    <location>
        <begin position="75"/>
        <end position="97"/>
    </location>
</feature>
<proteinExistence type="predicted"/>
<dbReference type="EMBL" id="PPTA01000018">
    <property type="protein sequence ID" value="TFA98689.1"/>
    <property type="molecule type" value="Genomic_DNA"/>
</dbReference>
<gene>
    <name evidence="2" type="ORF">CCMA1212_009490</name>
</gene>
<protein>
    <submittedName>
        <fullName evidence="2">Uncharacterized protein</fullName>
    </submittedName>
</protein>
<organism evidence="2 3">
    <name type="scientific">Trichoderma ghanense</name>
    <dbReference type="NCBI Taxonomy" id="65468"/>
    <lineage>
        <taxon>Eukaryota</taxon>
        <taxon>Fungi</taxon>
        <taxon>Dikarya</taxon>
        <taxon>Ascomycota</taxon>
        <taxon>Pezizomycotina</taxon>
        <taxon>Sordariomycetes</taxon>
        <taxon>Hypocreomycetidae</taxon>
        <taxon>Hypocreales</taxon>
        <taxon>Hypocreaceae</taxon>
        <taxon>Trichoderma</taxon>
    </lineage>
</organism>
<dbReference type="Proteomes" id="UP001642720">
    <property type="component" value="Unassembled WGS sequence"/>
</dbReference>
<evidence type="ECO:0000313" key="2">
    <source>
        <dbReference type="EMBL" id="TFA98689.1"/>
    </source>
</evidence>